<evidence type="ECO:0000256" key="2">
    <source>
        <dbReference type="ARBA" id="ARBA00007441"/>
    </source>
</evidence>
<accession>A0A840A4D3</accession>
<evidence type="ECO:0000256" key="6">
    <source>
        <dbReference type="ARBA" id="ARBA00026106"/>
    </source>
</evidence>
<dbReference type="InterPro" id="IPR051926">
    <property type="entry name" value="Ala_Aminotransferase"/>
</dbReference>
<dbReference type="EC" id="2.6.1.2" evidence="6"/>
<gene>
    <name evidence="7" type="ORF">GGQ61_003093</name>
</gene>
<evidence type="ECO:0000256" key="1">
    <source>
        <dbReference type="ARBA" id="ARBA00001933"/>
    </source>
</evidence>
<dbReference type="InterPro" id="IPR015422">
    <property type="entry name" value="PyrdxlP-dep_Trfase_small"/>
</dbReference>
<evidence type="ECO:0000256" key="5">
    <source>
        <dbReference type="ARBA" id="ARBA00022898"/>
    </source>
</evidence>
<keyword evidence="3 7" id="KW-0032">Aminotransferase</keyword>
<dbReference type="InterPro" id="IPR015424">
    <property type="entry name" value="PyrdxlP-dep_Trfase"/>
</dbReference>
<comment type="cofactor">
    <cofactor evidence="1">
        <name>pyridoxal 5'-phosphate</name>
        <dbReference type="ChEBI" id="CHEBI:597326"/>
    </cofactor>
</comment>
<dbReference type="PANTHER" id="PTHR43488">
    <property type="entry name" value="GLUTAMATE-PYRUVATE AMINOTRANSFERASE ALAA"/>
    <property type="match status" value="1"/>
</dbReference>
<dbReference type="AlphaFoldDB" id="A0A840A4D3"/>
<sequence length="170" mass="18231">MLEVCATTLPQRVLPQVMGDPRYYPYLEERVGAYDRRAKRAAQVLSDIPEITIHPARGAFYMTAVFRHGALNLDQSLPAPDSAAAIIAPHLGAALDQRFVLHLLAATGICVVPLSTGFNSDLQGFRFTLLEADETKFEAVLTDLAAALRAYLASGHAALDAAARPSVTAA</sequence>
<dbReference type="Proteomes" id="UP000530564">
    <property type="component" value="Unassembled WGS sequence"/>
</dbReference>
<dbReference type="RefSeq" id="WP_221221065.1">
    <property type="nucleotide sequence ID" value="NZ_JACIDK010000004.1"/>
</dbReference>
<name>A0A840A4D3_9CAUL</name>
<organism evidence="7 8">
    <name type="scientific">Phenylobacterium haematophilum</name>
    <dbReference type="NCBI Taxonomy" id="98513"/>
    <lineage>
        <taxon>Bacteria</taxon>
        <taxon>Pseudomonadati</taxon>
        <taxon>Pseudomonadota</taxon>
        <taxon>Alphaproteobacteria</taxon>
        <taxon>Caulobacterales</taxon>
        <taxon>Caulobacteraceae</taxon>
        <taxon>Phenylobacterium</taxon>
    </lineage>
</organism>
<evidence type="ECO:0000313" key="7">
    <source>
        <dbReference type="EMBL" id="MBB3892360.1"/>
    </source>
</evidence>
<evidence type="ECO:0000256" key="3">
    <source>
        <dbReference type="ARBA" id="ARBA00022576"/>
    </source>
</evidence>
<evidence type="ECO:0000256" key="4">
    <source>
        <dbReference type="ARBA" id="ARBA00022679"/>
    </source>
</evidence>
<protein>
    <recommendedName>
        <fullName evidence="6">alanine transaminase</fullName>
        <ecNumber evidence="6">2.6.1.2</ecNumber>
    </recommendedName>
</protein>
<dbReference type="EMBL" id="JACIDK010000004">
    <property type="protein sequence ID" value="MBB3892360.1"/>
    <property type="molecule type" value="Genomic_DNA"/>
</dbReference>
<comment type="similarity">
    <text evidence="2">Belongs to the class-I pyridoxal-phosphate-dependent aminotransferase family.</text>
</comment>
<dbReference type="SUPFAM" id="SSF53383">
    <property type="entry name" value="PLP-dependent transferases"/>
    <property type="match status" value="1"/>
</dbReference>
<dbReference type="GO" id="GO:0004021">
    <property type="term" value="F:L-alanine:2-oxoglutarate aminotransferase activity"/>
    <property type="evidence" value="ECO:0007669"/>
    <property type="project" value="UniProtKB-EC"/>
</dbReference>
<evidence type="ECO:0000313" key="8">
    <source>
        <dbReference type="Proteomes" id="UP000530564"/>
    </source>
</evidence>
<keyword evidence="4 7" id="KW-0808">Transferase</keyword>
<reference evidence="7 8" key="1">
    <citation type="submission" date="2020-08" db="EMBL/GenBank/DDBJ databases">
        <title>Genomic Encyclopedia of Type Strains, Phase IV (KMG-IV): sequencing the most valuable type-strain genomes for metagenomic binning, comparative biology and taxonomic classification.</title>
        <authorList>
            <person name="Goeker M."/>
        </authorList>
    </citation>
    <scope>NUCLEOTIDE SEQUENCE [LARGE SCALE GENOMIC DNA]</scope>
    <source>
        <strain evidence="7 8">DSM 21793</strain>
    </source>
</reference>
<keyword evidence="5" id="KW-0663">Pyridoxal phosphate</keyword>
<comment type="caution">
    <text evidence="7">The sequence shown here is derived from an EMBL/GenBank/DDBJ whole genome shotgun (WGS) entry which is preliminary data.</text>
</comment>
<keyword evidence="8" id="KW-1185">Reference proteome</keyword>
<dbReference type="Gene3D" id="3.90.1150.10">
    <property type="entry name" value="Aspartate Aminotransferase, domain 1"/>
    <property type="match status" value="1"/>
</dbReference>
<proteinExistence type="inferred from homology"/>
<dbReference type="PANTHER" id="PTHR43488:SF2">
    <property type="entry name" value="GLUTAMATE-PYRUVATE AMINOTRANSFERASE ALAA"/>
    <property type="match status" value="1"/>
</dbReference>